<dbReference type="PANTHER" id="PTHR12015:SF111">
    <property type="entry name" value="C-C MOTIF CHEMOKINE 17"/>
    <property type="match status" value="1"/>
</dbReference>
<feature type="domain" description="Chemokine interleukin-8-like" evidence="7">
    <location>
        <begin position="33"/>
        <end position="89"/>
    </location>
</feature>
<feature type="non-terminal residue" evidence="8">
    <location>
        <position position="1"/>
    </location>
</feature>
<protein>
    <submittedName>
        <fullName evidence="8">CCL4 protein</fullName>
    </submittedName>
</protein>
<feature type="non-terminal residue" evidence="8">
    <location>
        <position position="93"/>
    </location>
</feature>
<dbReference type="GO" id="GO:0006954">
    <property type="term" value="P:inflammatory response"/>
    <property type="evidence" value="ECO:0007669"/>
    <property type="project" value="UniProtKB-KW"/>
</dbReference>
<dbReference type="SMART" id="SM00199">
    <property type="entry name" value="SCY"/>
    <property type="match status" value="1"/>
</dbReference>
<evidence type="ECO:0000313" key="8">
    <source>
        <dbReference type="EMBL" id="NWS67417.1"/>
    </source>
</evidence>
<keyword evidence="6" id="KW-0395">Inflammatory response</keyword>
<evidence type="ECO:0000256" key="5">
    <source>
        <dbReference type="ARBA" id="ARBA00022729"/>
    </source>
</evidence>
<comment type="subcellular location">
    <subcellularLocation>
        <location evidence="1">Secreted</location>
    </subcellularLocation>
</comment>
<dbReference type="PANTHER" id="PTHR12015">
    <property type="entry name" value="SMALL INDUCIBLE CYTOKINE A"/>
    <property type="match status" value="1"/>
</dbReference>
<keyword evidence="3" id="KW-0202">Cytokine</keyword>
<keyword evidence="2" id="KW-0145">Chemotaxis</keyword>
<evidence type="ECO:0000256" key="2">
    <source>
        <dbReference type="ARBA" id="ARBA00022500"/>
    </source>
</evidence>
<dbReference type="GO" id="GO:0005615">
    <property type="term" value="C:extracellular space"/>
    <property type="evidence" value="ECO:0007669"/>
    <property type="project" value="UniProtKB-KW"/>
</dbReference>
<dbReference type="InterPro" id="IPR039809">
    <property type="entry name" value="Chemokine_b/g/d"/>
</dbReference>
<evidence type="ECO:0000256" key="1">
    <source>
        <dbReference type="ARBA" id="ARBA00004613"/>
    </source>
</evidence>
<dbReference type="GO" id="GO:0006955">
    <property type="term" value="P:immune response"/>
    <property type="evidence" value="ECO:0007669"/>
    <property type="project" value="InterPro"/>
</dbReference>
<proteinExistence type="predicted"/>
<sequence>TLRCCRLAMQLFVKCFQGCSQHLSLPFTAHFTPTECCFKFARRAVRHVESFYETPKECSLAAVVIVTANGTKVCASPTTPWVKKAMETVQKKK</sequence>
<evidence type="ECO:0000259" key="7">
    <source>
        <dbReference type="SMART" id="SM00199"/>
    </source>
</evidence>
<evidence type="ECO:0000256" key="3">
    <source>
        <dbReference type="ARBA" id="ARBA00022514"/>
    </source>
</evidence>
<dbReference type="SUPFAM" id="SSF54117">
    <property type="entry name" value="Interleukin 8-like chemokines"/>
    <property type="match status" value="1"/>
</dbReference>
<accession>A0A7K5HDL2</accession>
<gene>
    <name evidence="8" type="primary">Ccl4_0</name>
    <name evidence="8" type="ORF">CROSUL_R15383</name>
</gene>
<dbReference type="EMBL" id="VYZB01000041">
    <property type="protein sequence ID" value="NWS67417.1"/>
    <property type="molecule type" value="Genomic_DNA"/>
</dbReference>
<dbReference type="Gene3D" id="2.40.50.40">
    <property type="match status" value="1"/>
</dbReference>
<name>A0A7K5HDL2_CROSL</name>
<keyword evidence="5" id="KW-0732">Signal</keyword>
<evidence type="ECO:0000256" key="6">
    <source>
        <dbReference type="ARBA" id="ARBA00023198"/>
    </source>
</evidence>
<dbReference type="AlphaFoldDB" id="A0A7K5HDL2"/>
<comment type="caution">
    <text evidence="8">The sequence shown here is derived from an EMBL/GenBank/DDBJ whole genome shotgun (WGS) entry which is preliminary data.</text>
</comment>
<reference evidence="8 9" key="1">
    <citation type="submission" date="2019-09" db="EMBL/GenBank/DDBJ databases">
        <title>Bird 10,000 Genomes (B10K) Project - Family phase.</title>
        <authorList>
            <person name="Zhang G."/>
        </authorList>
    </citation>
    <scope>NUCLEOTIDE SEQUENCE [LARGE SCALE GENOMIC DNA]</scope>
    <source>
        <strain evidence="8">B10K-DU-003-44</strain>
        <tissue evidence="8">Muscle</tissue>
    </source>
</reference>
<organism evidence="8 9">
    <name type="scientific">Crotophaga sulcirostris</name>
    <name type="common">Groove-billed ani</name>
    <dbReference type="NCBI Taxonomy" id="33598"/>
    <lineage>
        <taxon>Eukaryota</taxon>
        <taxon>Metazoa</taxon>
        <taxon>Chordata</taxon>
        <taxon>Craniata</taxon>
        <taxon>Vertebrata</taxon>
        <taxon>Euteleostomi</taxon>
        <taxon>Archelosauria</taxon>
        <taxon>Archosauria</taxon>
        <taxon>Dinosauria</taxon>
        <taxon>Saurischia</taxon>
        <taxon>Theropoda</taxon>
        <taxon>Coelurosauria</taxon>
        <taxon>Aves</taxon>
        <taxon>Neognathae</taxon>
        <taxon>Neoaves</taxon>
        <taxon>Otidimorphae</taxon>
        <taxon>Cuculiformes</taxon>
        <taxon>Crotophagidae</taxon>
        <taxon>Crotophaga</taxon>
    </lineage>
</organism>
<dbReference type="Proteomes" id="UP000549499">
    <property type="component" value="Unassembled WGS sequence"/>
</dbReference>
<dbReference type="InterPro" id="IPR001811">
    <property type="entry name" value="Chemokine_IL8-like_dom"/>
</dbReference>
<dbReference type="InterPro" id="IPR036048">
    <property type="entry name" value="Interleukin_8-like_sf"/>
</dbReference>
<keyword evidence="4" id="KW-0964">Secreted</keyword>
<keyword evidence="9" id="KW-1185">Reference proteome</keyword>
<evidence type="ECO:0000313" key="9">
    <source>
        <dbReference type="Proteomes" id="UP000549499"/>
    </source>
</evidence>
<dbReference type="Pfam" id="PF00048">
    <property type="entry name" value="IL8"/>
    <property type="match status" value="1"/>
</dbReference>
<dbReference type="GO" id="GO:0008009">
    <property type="term" value="F:chemokine activity"/>
    <property type="evidence" value="ECO:0007669"/>
    <property type="project" value="InterPro"/>
</dbReference>
<evidence type="ECO:0000256" key="4">
    <source>
        <dbReference type="ARBA" id="ARBA00022525"/>
    </source>
</evidence>
<dbReference type="OrthoDB" id="9892424at2759"/>